<comment type="caution">
    <text evidence="2">The sequence shown here is derived from an EMBL/GenBank/DDBJ whole genome shotgun (WGS) entry which is preliminary data.</text>
</comment>
<organism evidence="2 3">
    <name type="scientific">Datura stramonium</name>
    <name type="common">Jimsonweed</name>
    <name type="synonym">Common thornapple</name>
    <dbReference type="NCBI Taxonomy" id="4076"/>
    <lineage>
        <taxon>Eukaryota</taxon>
        <taxon>Viridiplantae</taxon>
        <taxon>Streptophyta</taxon>
        <taxon>Embryophyta</taxon>
        <taxon>Tracheophyta</taxon>
        <taxon>Spermatophyta</taxon>
        <taxon>Magnoliopsida</taxon>
        <taxon>eudicotyledons</taxon>
        <taxon>Gunneridae</taxon>
        <taxon>Pentapetalae</taxon>
        <taxon>asterids</taxon>
        <taxon>lamiids</taxon>
        <taxon>Solanales</taxon>
        <taxon>Solanaceae</taxon>
        <taxon>Solanoideae</taxon>
        <taxon>Datureae</taxon>
        <taxon>Datura</taxon>
    </lineage>
</organism>
<feature type="compositionally biased region" description="Low complexity" evidence="1">
    <location>
        <begin position="256"/>
        <end position="269"/>
    </location>
</feature>
<reference evidence="2 3" key="1">
    <citation type="journal article" date="2021" name="BMC Genomics">
        <title>Datura genome reveals duplications of psychoactive alkaloid biosynthetic genes and high mutation rate following tissue culture.</title>
        <authorList>
            <person name="Rajewski A."/>
            <person name="Carter-House D."/>
            <person name="Stajich J."/>
            <person name="Litt A."/>
        </authorList>
    </citation>
    <scope>NUCLEOTIDE SEQUENCE [LARGE SCALE GENOMIC DNA]</scope>
    <source>
        <strain evidence="2">AR-01</strain>
    </source>
</reference>
<feature type="compositionally biased region" description="Polar residues" evidence="1">
    <location>
        <begin position="237"/>
        <end position="252"/>
    </location>
</feature>
<protein>
    <submittedName>
        <fullName evidence="2">Uncharacterized protein</fullName>
    </submittedName>
</protein>
<proteinExistence type="predicted"/>
<gene>
    <name evidence="2" type="ORF">HAX54_035521</name>
</gene>
<feature type="region of interest" description="Disordered" evidence="1">
    <location>
        <begin position="1"/>
        <end position="22"/>
    </location>
</feature>
<accession>A0ABS8SFE1</accession>
<feature type="region of interest" description="Disordered" evidence="1">
    <location>
        <begin position="178"/>
        <end position="206"/>
    </location>
</feature>
<evidence type="ECO:0000313" key="3">
    <source>
        <dbReference type="Proteomes" id="UP000823775"/>
    </source>
</evidence>
<evidence type="ECO:0000256" key="1">
    <source>
        <dbReference type="SAM" id="MobiDB-lite"/>
    </source>
</evidence>
<feature type="compositionally biased region" description="Basic and acidic residues" evidence="1">
    <location>
        <begin position="11"/>
        <end position="22"/>
    </location>
</feature>
<sequence>MSKKHKMPSNQDDRTTQDKSKKEATFSVLHLTLHATSSSSSFLPRPPHSSLSLIFFPTHLQTHHPYFLSLIFCEQPRSTPQNLSKTPSSPLLACESGEGNPKVGVKLISGEFILPNSRLKLAALREVRSVGSELTQVAGLAQTLVSVQQVHQKHVVFDYGLDHHTQVLVSEEQVEKGYEQMQLERTPSRCIDQDQSNKSKSKNKLSKKIRDALKKKLQAHNREIQESPTLMLDERNNSSPSKSLDNHNITTESQKSKIPSQQSKCSSQQSNQYITEQCSPIKNPLFENVQEGLNISPLKRIHYKEGMNKNSVDINFVLVTEQAGLPVPPLQVHESPPRE</sequence>
<feature type="region of interest" description="Disordered" evidence="1">
    <location>
        <begin position="219"/>
        <end position="269"/>
    </location>
</feature>
<dbReference type="Proteomes" id="UP000823775">
    <property type="component" value="Unassembled WGS sequence"/>
</dbReference>
<dbReference type="EMBL" id="JACEIK010000464">
    <property type="protein sequence ID" value="MCD7457613.1"/>
    <property type="molecule type" value="Genomic_DNA"/>
</dbReference>
<keyword evidence="3" id="KW-1185">Reference proteome</keyword>
<name>A0ABS8SFE1_DATST</name>
<evidence type="ECO:0000313" key="2">
    <source>
        <dbReference type="EMBL" id="MCD7457613.1"/>
    </source>
</evidence>